<keyword evidence="3" id="KW-1185">Reference proteome</keyword>
<feature type="region of interest" description="Disordered" evidence="1">
    <location>
        <begin position="24"/>
        <end position="54"/>
    </location>
</feature>
<dbReference type="OrthoDB" id="9993594at2759"/>
<accession>A0A8T2MW04</accession>
<feature type="compositionally biased region" description="Low complexity" evidence="1">
    <location>
        <begin position="37"/>
        <end position="54"/>
    </location>
</feature>
<evidence type="ECO:0000256" key="1">
    <source>
        <dbReference type="SAM" id="MobiDB-lite"/>
    </source>
</evidence>
<dbReference type="AlphaFoldDB" id="A0A8T2MW04"/>
<evidence type="ECO:0000313" key="3">
    <source>
        <dbReference type="Proteomes" id="UP000824540"/>
    </source>
</evidence>
<name>A0A8T2MW04_9TELE</name>
<organism evidence="2 3">
    <name type="scientific">Albula glossodonta</name>
    <name type="common">roundjaw bonefish</name>
    <dbReference type="NCBI Taxonomy" id="121402"/>
    <lineage>
        <taxon>Eukaryota</taxon>
        <taxon>Metazoa</taxon>
        <taxon>Chordata</taxon>
        <taxon>Craniata</taxon>
        <taxon>Vertebrata</taxon>
        <taxon>Euteleostomi</taxon>
        <taxon>Actinopterygii</taxon>
        <taxon>Neopterygii</taxon>
        <taxon>Teleostei</taxon>
        <taxon>Albuliformes</taxon>
        <taxon>Albulidae</taxon>
        <taxon>Albula</taxon>
    </lineage>
</organism>
<reference evidence="2" key="1">
    <citation type="thesis" date="2021" institute="BYU ScholarsArchive" country="Provo, UT, USA">
        <title>Applications of and Algorithms for Genome Assembly and Genomic Analyses with an Emphasis on Marine Teleosts.</title>
        <authorList>
            <person name="Pickett B.D."/>
        </authorList>
    </citation>
    <scope>NUCLEOTIDE SEQUENCE</scope>
    <source>
        <strain evidence="2">HI-2016</strain>
    </source>
</reference>
<gene>
    <name evidence="2" type="ORF">JZ751_012725</name>
</gene>
<proteinExistence type="predicted"/>
<sequence>MIQTTEQYQFLYLTLAMYSRQLSQSDAGSDRRALGNQHSAAAPAAPQSQGHSPL</sequence>
<protein>
    <submittedName>
        <fullName evidence="2">Uncharacterized protein</fullName>
    </submittedName>
</protein>
<dbReference type="EMBL" id="JAFBMS010002016">
    <property type="protein sequence ID" value="KAG9328627.1"/>
    <property type="molecule type" value="Genomic_DNA"/>
</dbReference>
<evidence type="ECO:0000313" key="2">
    <source>
        <dbReference type="EMBL" id="KAG9328627.1"/>
    </source>
</evidence>
<comment type="caution">
    <text evidence="2">The sequence shown here is derived from an EMBL/GenBank/DDBJ whole genome shotgun (WGS) entry which is preliminary data.</text>
</comment>
<dbReference type="Proteomes" id="UP000824540">
    <property type="component" value="Unassembled WGS sequence"/>
</dbReference>